<protein>
    <recommendedName>
        <fullName evidence="3">BED-type domain-containing protein</fullName>
    </recommendedName>
</protein>
<dbReference type="SUPFAM" id="SSF53098">
    <property type="entry name" value="Ribonuclease H-like"/>
    <property type="match status" value="1"/>
</dbReference>
<dbReference type="OrthoDB" id="5598835at2759"/>
<dbReference type="InterPro" id="IPR012337">
    <property type="entry name" value="RNaseH-like_sf"/>
</dbReference>
<proteinExistence type="predicted"/>
<evidence type="ECO:0000313" key="1">
    <source>
        <dbReference type="EMBL" id="EPZ33062.1"/>
    </source>
</evidence>
<sequence>MNLSYSNSAKANFYFESIGEDRWKCKFCLTERKQVKNNGYANLVQHVEKEHPNWKEEMKVSSPAITFVSTEKERNVFGWLDLLTERNVFGWLDLLTGSMLPFTSCEDPLFLQYSRLKKMDSDTFLQYAHLLVASVEEKISKELPDKGGIMFDHWTDSGNHYVGLFSVTPGSPLRLLTLSPLQNEEALDTESHVAFLEDTLEIYGKGREFLQFIAGKNCNLMKSIANAFTVPLLGCASHRFNLAVQQLLDERYSGIMVKLKELMKRLNRLKLKQWGKWRHKTKLSPVVYNDTRWSGKYAMVREYLQLKEFIDDMYPDLVDYLPSTQEQIVIQEMNQVMSKLESVTDALQGEVTMEEVRILFDSVIEEFPSTRGYLAAGAEIVPNVAFENALVKVTGKKEDILTMEEKETLIPFKRASIQLTSEEEKELGFAAAILQQAKKRKLGESEYEDLTFIPPTCNQCERLFSQCYEMTLRNLKMLMFLKLNRSMWNLEEVSQIVRRKKNDK</sequence>
<evidence type="ECO:0000313" key="2">
    <source>
        <dbReference type="Proteomes" id="UP000030755"/>
    </source>
</evidence>
<dbReference type="Proteomes" id="UP000030755">
    <property type="component" value="Unassembled WGS sequence"/>
</dbReference>
<gene>
    <name evidence="1" type="ORF">O9G_002863</name>
</gene>
<organism evidence="1 2">
    <name type="scientific">Rozella allomycis (strain CSF55)</name>
    <dbReference type="NCBI Taxonomy" id="988480"/>
    <lineage>
        <taxon>Eukaryota</taxon>
        <taxon>Fungi</taxon>
        <taxon>Fungi incertae sedis</taxon>
        <taxon>Cryptomycota</taxon>
        <taxon>Cryptomycota incertae sedis</taxon>
        <taxon>Rozella</taxon>
    </lineage>
</organism>
<reference evidence="1 2" key="1">
    <citation type="journal article" date="2013" name="Curr. Biol.">
        <title>Shared signatures of parasitism and phylogenomics unite Cryptomycota and microsporidia.</title>
        <authorList>
            <person name="James T.Y."/>
            <person name="Pelin A."/>
            <person name="Bonen L."/>
            <person name="Ahrendt S."/>
            <person name="Sain D."/>
            <person name="Corradi N."/>
            <person name="Stajich J.E."/>
        </authorList>
    </citation>
    <scope>NUCLEOTIDE SEQUENCE [LARGE SCALE GENOMIC DNA]</scope>
    <source>
        <strain evidence="1 2">CSF55</strain>
    </source>
</reference>
<dbReference type="EMBL" id="KE561079">
    <property type="protein sequence ID" value="EPZ33062.1"/>
    <property type="molecule type" value="Genomic_DNA"/>
</dbReference>
<keyword evidence="2" id="KW-1185">Reference proteome</keyword>
<dbReference type="AlphaFoldDB" id="A0A075AWH8"/>
<dbReference type="PANTHER" id="PTHR40866">
    <property type="entry name" value="BED-TYPE DOMAIN-CONTAINING PROTEIN"/>
    <property type="match status" value="1"/>
</dbReference>
<accession>A0A075AWH8</accession>
<dbReference type="HOGENOM" id="CLU_037484_0_1_1"/>
<evidence type="ECO:0008006" key="3">
    <source>
        <dbReference type="Google" id="ProtNLM"/>
    </source>
</evidence>
<name>A0A075AWH8_ROZAC</name>
<dbReference type="PANTHER" id="PTHR40866:SF1">
    <property type="entry name" value="BED-TYPE DOMAIN-CONTAINING PROTEIN"/>
    <property type="match status" value="1"/>
</dbReference>